<dbReference type="PROSITE" id="PS50927">
    <property type="entry name" value="BULB_LECTIN"/>
    <property type="match status" value="1"/>
</dbReference>
<keyword evidence="1" id="KW-0732">Signal</keyword>
<reference evidence="4" key="1">
    <citation type="journal article" date="2019" name="Int. J. Syst. Evol. Microbiol.">
        <title>The Global Catalogue of Microorganisms (GCM) 10K type strain sequencing project: providing services to taxonomists for standard genome sequencing and annotation.</title>
        <authorList>
            <consortium name="The Broad Institute Genomics Platform"/>
            <consortium name="The Broad Institute Genome Sequencing Center for Infectious Disease"/>
            <person name="Wu L."/>
            <person name="Ma J."/>
        </authorList>
    </citation>
    <scope>NUCLEOTIDE SEQUENCE [LARGE SCALE GENOMIC DNA]</scope>
    <source>
        <strain evidence="4">JCM 13006</strain>
    </source>
</reference>
<dbReference type="SUPFAM" id="SSF51110">
    <property type="entry name" value="alpha-D-mannose-specific plant lectins"/>
    <property type="match status" value="1"/>
</dbReference>
<keyword evidence="4" id="KW-1185">Reference proteome</keyword>
<gene>
    <name evidence="3" type="ORF">GCM10023235_06760</name>
</gene>
<dbReference type="RefSeq" id="WP_345695242.1">
    <property type="nucleotide sequence ID" value="NZ_BAABIS010000001.1"/>
</dbReference>
<dbReference type="Proteomes" id="UP001501752">
    <property type="component" value="Unassembled WGS sequence"/>
</dbReference>
<dbReference type="Gene3D" id="2.90.10.10">
    <property type="entry name" value="Bulb-type lectin domain"/>
    <property type="match status" value="1"/>
</dbReference>
<protein>
    <recommendedName>
        <fullName evidence="2">Bulb-type lectin domain-containing protein</fullName>
    </recommendedName>
</protein>
<dbReference type="PROSITE" id="PS51257">
    <property type="entry name" value="PROKAR_LIPOPROTEIN"/>
    <property type="match status" value="1"/>
</dbReference>
<feature type="chain" id="PRO_5047284244" description="Bulb-type lectin domain-containing protein" evidence="1">
    <location>
        <begin position="32"/>
        <end position="149"/>
    </location>
</feature>
<name>A0ABP9D931_9ACTN</name>
<sequence>MKKNMRTAAKALAVGAVAVACMAAGTGSASALDRSVLPKGYSLNIGDRLLSPMDSTLRQYELVLQSDGNLVEYRLDHGYRTKTCWASGTYGKPVHHATYQQDGNFVLYGNDIYNTAYWASNTVGVPGSTVNVNIGGAIYVGTKLYKGNC</sequence>
<dbReference type="EMBL" id="BAABIS010000001">
    <property type="protein sequence ID" value="GAA4834769.1"/>
    <property type="molecule type" value="Genomic_DNA"/>
</dbReference>
<dbReference type="InterPro" id="IPR036426">
    <property type="entry name" value="Bulb-type_lectin_dom_sf"/>
</dbReference>
<proteinExistence type="predicted"/>
<accession>A0ABP9D931</accession>
<dbReference type="Gene3D" id="2.90.10.30">
    <property type="match status" value="1"/>
</dbReference>
<comment type="caution">
    <text evidence="3">The sequence shown here is derived from an EMBL/GenBank/DDBJ whole genome shotgun (WGS) entry which is preliminary data.</text>
</comment>
<evidence type="ECO:0000313" key="4">
    <source>
        <dbReference type="Proteomes" id="UP001501752"/>
    </source>
</evidence>
<organism evidence="3 4">
    <name type="scientific">Kitasatospora terrestris</name>
    <dbReference type="NCBI Taxonomy" id="258051"/>
    <lineage>
        <taxon>Bacteria</taxon>
        <taxon>Bacillati</taxon>
        <taxon>Actinomycetota</taxon>
        <taxon>Actinomycetes</taxon>
        <taxon>Kitasatosporales</taxon>
        <taxon>Streptomycetaceae</taxon>
        <taxon>Kitasatospora</taxon>
    </lineage>
</organism>
<feature type="signal peptide" evidence="1">
    <location>
        <begin position="1"/>
        <end position="31"/>
    </location>
</feature>
<evidence type="ECO:0000313" key="3">
    <source>
        <dbReference type="EMBL" id="GAA4834769.1"/>
    </source>
</evidence>
<feature type="domain" description="Bulb-type lectin" evidence="2">
    <location>
        <begin position="34"/>
        <end position="149"/>
    </location>
</feature>
<evidence type="ECO:0000259" key="2">
    <source>
        <dbReference type="PROSITE" id="PS50927"/>
    </source>
</evidence>
<dbReference type="InterPro" id="IPR001480">
    <property type="entry name" value="Bulb-type_lectin_dom"/>
</dbReference>
<evidence type="ECO:0000256" key="1">
    <source>
        <dbReference type="SAM" id="SignalP"/>
    </source>
</evidence>